<gene>
    <name evidence="4" type="ORF">GCM10011506_06720</name>
</gene>
<keyword evidence="1" id="KW-0472">Membrane</keyword>
<dbReference type="SUPFAM" id="SSF54427">
    <property type="entry name" value="NTF2-like"/>
    <property type="match status" value="1"/>
</dbReference>
<dbReference type="InterPro" id="IPR032710">
    <property type="entry name" value="NTF2-like_dom_sf"/>
</dbReference>
<feature type="signal peptide" evidence="2">
    <location>
        <begin position="1"/>
        <end position="19"/>
    </location>
</feature>
<feature type="domain" description="SnoaL-like" evidence="3">
    <location>
        <begin position="57"/>
        <end position="149"/>
    </location>
</feature>
<evidence type="ECO:0000313" key="4">
    <source>
        <dbReference type="EMBL" id="GGC24135.1"/>
    </source>
</evidence>
<comment type="caution">
    <text evidence="4">The sequence shown here is derived from an EMBL/GenBank/DDBJ whole genome shotgun (WGS) entry which is preliminary data.</text>
</comment>
<organism evidence="4 5">
    <name type="scientific">Marivirga lumbricoides</name>
    <dbReference type="NCBI Taxonomy" id="1046115"/>
    <lineage>
        <taxon>Bacteria</taxon>
        <taxon>Pseudomonadati</taxon>
        <taxon>Bacteroidota</taxon>
        <taxon>Cytophagia</taxon>
        <taxon>Cytophagales</taxon>
        <taxon>Marivirgaceae</taxon>
        <taxon>Marivirga</taxon>
    </lineage>
</organism>
<dbReference type="Pfam" id="PF12680">
    <property type="entry name" value="SnoaL_2"/>
    <property type="match status" value="1"/>
</dbReference>
<evidence type="ECO:0000259" key="3">
    <source>
        <dbReference type="Pfam" id="PF12680"/>
    </source>
</evidence>
<name>A0ABQ1LG05_9BACT</name>
<proteinExistence type="predicted"/>
<feature type="transmembrane region" description="Helical" evidence="1">
    <location>
        <begin position="169"/>
        <end position="187"/>
    </location>
</feature>
<dbReference type="Gene3D" id="3.10.450.50">
    <property type="match status" value="1"/>
</dbReference>
<dbReference type="InterPro" id="IPR037401">
    <property type="entry name" value="SnoaL-like"/>
</dbReference>
<dbReference type="RefSeq" id="WP_188460397.1">
    <property type="nucleotide sequence ID" value="NZ_BAABHU010000002.1"/>
</dbReference>
<evidence type="ECO:0000256" key="2">
    <source>
        <dbReference type="SAM" id="SignalP"/>
    </source>
</evidence>
<feature type="chain" id="PRO_5047123810" description="SnoaL-like domain-containing protein" evidence="2">
    <location>
        <begin position="20"/>
        <end position="196"/>
    </location>
</feature>
<accession>A0ABQ1LG05</accession>
<sequence length="196" mass="22429">MKRLIIAALCLACCLNAHPQTDSIALAQQQAREARNKEIAHNFYKDLWFTNNTGNYTLYMADTYVAHDIGDRKNVTEPAIEQKITADRFWNNGTWDSKINYQLADGDLVATRWEATYNPTTLLGKVVFGSGTIPIINVFRFNEEGKIVELWNHRHDIDTNQTMRFTMKGLLIGLIIALIPTIIAIRLKRKLKRALH</sequence>
<keyword evidence="1" id="KW-0812">Transmembrane</keyword>
<dbReference type="Proteomes" id="UP000636010">
    <property type="component" value="Unassembled WGS sequence"/>
</dbReference>
<reference evidence="5" key="1">
    <citation type="journal article" date="2019" name="Int. J. Syst. Evol. Microbiol.">
        <title>The Global Catalogue of Microorganisms (GCM) 10K type strain sequencing project: providing services to taxonomists for standard genome sequencing and annotation.</title>
        <authorList>
            <consortium name="The Broad Institute Genomics Platform"/>
            <consortium name="The Broad Institute Genome Sequencing Center for Infectious Disease"/>
            <person name="Wu L."/>
            <person name="Ma J."/>
        </authorList>
    </citation>
    <scope>NUCLEOTIDE SEQUENCE [LARGE SCALE GENOMIC DNA]</scope>
    <source>
        <strain evidence="5">CGMCC 1.10832</strain>
    </source>
</reference>
<keyword evidence="2" id="KW-0732">Signal</keyword>
<dbReference type="EMBL" id="BMEC01000002">
    <property type="protein sequence ID" value="GGC24135.1"/>
    <property type="molecule type" value="Genomic_DNA"/>
</dbReference>
<evidence type="ECO:0000313" key="5">
    <source>
        <dbReference type="Proteomes" id="UP000636010"/>
    </source>
</evidence>
<keyword evidence="5" id="KW-1185">Reference proteome</keyword>
<keyword evidence="1" id="KW-1133">Transmembrane helix</keyword>
<protein>
    <recommendedName>
        <fullName evidence="3">SnoaL-like domain-containing protein</fullName>
    </recommendedName>
</protein>
<evidence type="ECO:0000256" key="1">
    <source>
        <dbReference type="SAM" id="Phobius"/>
    </source>
</evidence>